<evidence type="ECO:0000259" key="1">
    <source>
        <dbReference type="Pfam" id="PF01051"/>
    </source>
</evidence>
<dbReference type="Pfam" id="PF01051">
    <property type="entry name" value="Rep3_N"/>
    <property type="match status" value="1"/>
</dbReference>
<dbReference type="SUPFAM" id="SSF46785">
    <property type="entry name" value="Winged helix' DNA-binding domain"/>
    <property type="match status" value="1"/>
</dbReference>
<dbReference type="Pfam" id="PF21205">
    <property type="entry name" value="Rep3_C"/>
    <property type="match status" value="1"/>
</dbReference>
<dbReference type="InterPro" id="IPR000525">
    <property type="entry name" value="Initiator_Rep_WH1"/>
</dbReference>
<geneLocation type="plasmid" evidence="2">
    <name>pRGFK1353</name>
</geneLocation>
<protein>
    <recommendedName>
        <fullName evidence="1">Initiator Rep protein WH1 domain-containing protein</fullName>
    </recommendedName>
</protein>
<name>A0A0H5Q581_9ZZZZ</name>
<dbReference type="Gene3D" id="1.10.10.10">
    <property type="entry name" value="Winged helix-like DNA-binding domain superfamily/Winged helix DNA-binding domain"/>
    <property type="match status" value="2"/>
</dbReference>
<reference evidence="2" key="2">
    <citation type="submission" date="2015-07" db="EMBL/GenBank/DDBJ databases">
        <title>Plasmids, circular viruses and viroids from rat gut.</title>
        <authorList>
            <person name="Jorgensen T.J."/>
            <person name="Hansen M.A."/>
            <person name="Xu Z."/>
            <person name="Tabak M.A."/>
            <person name="Sorensen S.J."/>
            <person name="Hansen L.H."/>
        </authorList>
    </citation>
    <scope>NUCLEOTIDE SEQUENCE</scope>
    <source>
        <plasmid evidence="2">pRGFK1353</plasmid>
    </source>
</reference>
<accession>A0A0H5Q581</accession>
<organism evidence="2">
    <name type="scientific">uncultured prokaryote</name>
    <dbReference type="NCBI Taxonomy" id="198431"/>
    <lineage>
        <taxon>unclassified sequences</taxon>
        <taxon>environmental samples</taxon>
    </lineage>
</organism>
<dbReference type="EMBL" id="LN853915">
    <property type="protein sequence ID" value="CRY97028.1"/>
    <property type="molecule type" value="Genomic_DNA"/>
</dbReference>
<feature type="domain" description="Initiator Rep protein WH1" evidence="1">
    <location>
        <begin position="20"/>
        <end position="166"/>
    </location>
</feature>
<dbReference type="InterPro" id="IPR036390">
    <property type="entry name" value="WH_DNA-bd_sf"/>
</dbReference>
<dbReference type="InterPro" id="IPR036388">
    <property type="entry name" value="WH-like_DNA-bd_sf"/>
</dbReference>
<proteinExistence type="predicted"/>
<dbReference type="AlphaFoldDB" id="A0A0H5Q581"/>
<reference evidence="2" key="1">
    <citation type="submission" date="2015-06" db="EMBL/GenBank/DDBJ databases">
        <authorList>
            <person name="Joergensen T."/>
        </authorList>
    </citation>
    <scope>NUCLEOTIDE SEQUENCE</scope>
    <source>
        <plasmid evidence="2">pRGFK1353</plasmid>
    </source>
</reference>
<dbReference type="GO" id="GO:0003887">
    <property type="term" value="F:DNA-directed DNA polymerase activity"/>
    <property type="evidence" value="ECO:0007669"/>
    <property type="project" value="InterPro"/>
</dbReference>
<evidence type="ECO:0000313" key="2">
    <source>
        <dbReference type="EMBL" id="CRY97028.1"/>
    </source>
</evidence>
<keyword evidence="2" id="KW-0614">Plasmid</keyword>
<sequence>MAKKKIEPIESLGNTDKLTVQKSKPLFALWQSELTLAEFKILDTYLGRINSHDDEHRTVKFEKGELEELLGVKQLKPQVLDDRLKHLMTTVRIPDEDSKRGFTRISLFEKAHAEQDDYGVWEAELTCTESAKKYIFDVENITYLRYKLKNIINIKSRYTYIMFLYLWENKYRGTWEIELDELKSMLNCENEETYKQFKRFNDLILKKVQKEMHEVTDIRYDYETVKRGRSVIAVRFTYKSKILDEVDENQMTIEQWQAEASKEKELWQTPLEAFNFTQEQYDELFSVLVTIPDFKLPQSSACYGSIDLMRYHYIDQKAKEIVRRDSQNHIRSKFSYLLKLMKQDAEE</sequence>
<dbReference type="GO" id="GO:0006270">
    <property type="term" value="P:DNA replication initiation"/>
    <property type="evidence" value="ECO:0007669"/>
    <property type="project" value="InterPro"/>
</dbReference>